<comment type="caution">
    <text evidence="2">The sequence shown here is derived from an EMBL/GenBank/DDBJ whole genome shotgun (WGS) entry which is preliminary data.</text>
</comment>
<evidence type="ECO:0000259" key="1">
    <source>
        <dbReference type="Pfam" id="PF07883"/>
    </source>
</evidence>
<dbReference type="InterPro" id="IPR013096">
    <property type="entry name" value="Cupin_2"/>
</dbReference>
<dbReference type="PANTHER" id="PTHR36156:SF2">
    <property type="entry name" value="CUPIN TYPE-2 DOMAIN-CONTAINING PROTEIN"/>
    <property type="match status" value="1"/>
</dbReference>
<feature type="domain" description="Cupin type-2" evidence="1">
    <location>
        <begin position="73"/>
        <end position="140"/>
    </location>
</feature>
<protein>
    <recommendedName>
        <fullName evidence="1">Cupin type-2 domain-containing protein</fullName>
    </recommendedName>
</protein>
<name>A0ABR4G980_9EURO</name>
<evidence type="ECO:0000313" key="3">
    <source>
        <dbReference type="Proteomes" id="UP001610563"/>
    </source>
</evidence>
<dbReference type="PANTHER" id="PTHR36156">
    <property type="entry name" value="SLR2101 PROTEIN"/>
    <property type="match status" value="1"/>
</dbReference>
<keyword evidence="3" id="KW-1185">Reference proteome</keyword>
<evidence type="ECO:0000313" key="2">
    <source>
        <dbReference type="EMBL" id="KAL2795239.1"/>
    </source>
</evidence>
<accession>A0ABR4G980</accession>
<dbReference type="Proteomes" id="UP001610563">
    <property type="component" value="Unassembled WGS sequence"/>
</dbReference>
<proteinExistence type="predicted"/>
<sequence length="170" mass="18970">MGIEPGTPARRLVTGHRALKSRVLFDGQLPLIPGFASDARTVWQHNEYPAELASHDAAEGKVQIYTGGSLIRVVDFPPNSQGHNHRTLSLDYAILLQGELELVLEDGSRSIIRPGDIVVQQATMHQWNNLTDKPCRIVFVLMPSQAPEANGKELEDYGFPAQYKPDFRRK</sequence>
<organism evidence="2 3">
    <name type="scientific">Aspergillus keveii</name>
    <dbReference type="NCBI Taxonomy" id="714993"/>
    <lineage>
        <taxon>Eukaryota</taxon>
        <taxon>Fungi</taxon>
        <taxon>Dikarya</taxon>
        <taxon>Ascomycota</taxon>
        <taxon>Pezizomycotina</taxon>
        <taxon>Eurotiomycetes</taxon>
        <taxon>Eurotiomycetidae</taxon>
        <taxon>Eurotiales</taxon>
        <taxon>Aspergillaceae</taxon>
        <taxon>Aspergillus</taxon>
        <taxon>Aspergillus subgen. Nidulantes</taxon>
    </lineage>
</organism>
<dbReference type="Pfam" id="PF07883">
    <property type="entry name" value="Cupin_2"/>
    <property type="match status" value="1"/>
</dbReference>
<gene>
    <name evidence="2" type="ORF">BJX66DRAFT_302109</name>
</gene>
<dbReference type="InterPro" id="IPR011051">
    <property type="entry name" value="RmlC_Cupin_sf"/>
</dbReference>
<dbReference type="InterPro" id="IPR014710">
    <property type="entry name" value="RmlC-like_jellyroll"/>
</dbReference>
<dbReference type="Gene3D" id="2.60.120.10">
    <property type="entry name" value="Jelly Rolls"/>
    <property type="match status" value="1"/>
</dbReference>
<reference evidence="2 3" key="1">
    <citation type="submission" date="2024-07" db="EMBL/GenBank/DDBJ databases">
        <title>Section-level genome sequencing and comparative genomics of Aspergillus sections Usti and Cavernicolus.</title>
        <authorList>
            <consortium name="Lawrence Berkeley National Laboratory"/>
            <person name="Nybo J.L."/>
            <person name="Vesth T.C."/>
            <person name="Theobald S."/>
            <person name="Frisvad J.C."/>
            <person name="Larsen T.O."/>
            <person name="Kjaerboelling I."/>
            <person name="Rothschild-Mancinelli K."/>
            <person name="Lyhne E.K."/>
            <person name="Kogle M.E."/>
            <person name="Barry K."/>
            <person name="Clum A."/>
            <person name="Na H."/>
            <person name="Ledsgaard L."/>
            <person name="Lin J."/>
            <person name="Lipzen A."/>
            <person name="Kuo A."/>
            <person name="Riley R."/>
            <person name="Mondo S."/>
            <person name="Labutti K."/>
            <person name="Haridas S."/>
            <person name="Pangalinan J."/>
            <person name="Salamov A.A."/>
            <person name="Simmons B.A."/>
            <person name="Magnuson J.K."/>
            <person name="Chen J."/>
            <person name="Drula E."/>
            <person name="Henrissat B."/>
            <person name="Wiebenga A."/>
            <person name="Lubbers R.J."/>
            <person name="Gomes A.C."/>
            <person name="Makela M.R."/>
            <person name="Stajich J."/>
            <person name="Grigoriev I.V."/>
            <person name="Mortensen U.H."/>
            <person name="De Vries R.P."/>
            <person name="Baker S.E."/>
            <person name="Andersen M.R."/>
        </authorList>
    </citation>
    <scope>NUCLEOTIDE SEQUENCE [LARGE SCALE GENOMIC DNA]</scope>
    <source>
        <strain evidence="2 3">CBS 209.92</strain>
    </source>
</reference>
<dbReference type="SUPFAM" id="SSF51182">
    <property type="entry name" value="RmlC-like cupins"/>
    <property type="match status" value="1"/>
</dbReference>
<dbReference type="CDD" id="cd02231">
    <property type="entry name" value="cupin_BLL6423-like"/>
    <property type="match status" value="1"/>
</dbReference>
<dbReference type="EMBL" id="JBFTWV010000036">
    <property type="protein sequence ID" value="KAL2795239.1"/>
    <property type="molecule type" value="Genomic_DNA"/>
</dbReference>
<dbReference type="InterPro" id="IPR047142">
    <property type="entry name" value="OryJ/VirC-like"/>
</dbReference>